<evidence type="ECO:0000313" key="1">
    <source>
        <dbReference type="EMBL" id="KIL38676.1"/>
    </source>
</evidence>
<proteinExistence type="predicted"/>
<comment type="caution">
    <text evidence="1">The sequence shown here is derived from an EMBL/GenBank/DDBJ whole genome shotgun (WGS) entry which is preliminary data.</text>
</comment>
<gene>
    <name evidence="1" type="ORF">SD70_24815</name>
</gene>
<sequence>MVEMRKRTPCICGKEAEHRIGTTEQFVFESKIVVNNVPHFFCDFCKRVSFDGDTRLVSILSNAYKQGLTEVDYEKGGEISMITFKIDVSDEVKKEIERAVEGKVDEIVDGEEFTVIVDEKAVLGISTGDLVEIERVIEKVL</sequence>
<reference evidence="1 2" key="1">
    <citation type="submission" date="2014-12" db="EMBL/GenBank/DDBJ databases">
        <title>Draft genome sequence of Paenibacillus kamchatkensis strain B-2647.</title>
        <authorList>
            <person name="Karlyshev A.V."/>
            <person name="Kudryashova E.B."/>
        </authorList>
    </citation>
    <scope>NUCLEOTIDE SEQUENCE [LARGE SCALE GENOMIC DNA]</scope>
    <source>
        <strain evidence="1 2">VKM B-2647</strain>
    </source>
</reference>
<dbReference type="Proteomes" id="UP000031967">
    <property type="component" value="Unassembled WGS sequence"/>
</dbReference>
<evidence type="ECO:0008006" key="3">
    <source>
        <dbReference type="Google" id="ProtNLM"/>
    </source>
</evidence>
<organism evidence="1 2">
    <name type="scientific">Gordoniibacillus kamchatkensis</name>
    <dbReference type="NCBI Taxonomy" id="1590651"/>
    <lineage>
        <taxon>Bacteria</taxon>
        <taxon>Bacillati</taxon>
        <taxon>Bacillota</taxon>
        <taxon>Bacilli</taxon>
        <taxon>Bacillales</taxon>
        <taxon>Paenibacillaceae</taxon>
        <taxon>Gordoniibacillus</taxon>
    </lineage>
</organism>
<dbReference type="EMBL" id="JXAK01000054">
    <property type="protein sequence ID" value="KIL38676.1"/>
    <property type="molecule type" value="Genomic_DNA"/>
</dbReference>
<protein>
    <recommendedName>
        <fullName evidence="3">YgiT-type zinc finger domain-containing protein</fullName>
    </recommendedName>
</protein>
<evidence type="ECO:0000313" key="2">
    <source>
        <dbReference type="Proteomes" id="UP000031967"/>
    </source>
</evidence>
<name>A0ABR5ACH9_9BACL</name>
<accession>A0ABR5ACH9</accession>
<keyword evidence="2" id="KW-1185">Reference proteome</keyword>